<proteinExistence type="predicted"/>
<evidence type="ECO:0000313" key="1">
    <source>
        <dbReference type="EMBL" id="KAL3770460.1"/>
    </source>
</evidence>
<evidence type="ECO:0000313" key="2">
    <source>
        <dbReference type="Proteomes" id="UP001530315"/>
    </source>
</evidence>
<dbReference type="Proteomes" id="UP001530315">
    <property type="component" value="Unassembled WGS sequence"/>
</dbReference>
<name>A0ABD3NCM8_9STRA</name>
<sequence>MLPRPHSLSLSCNPRLHNGRPSGLFAQRLEKAKATLYFNFSAMKASCVAESFSNLYPIWCYRGYVKNIFHIFIYNRKSVRSEIATLIIKSIFPVHPIAAAIQSVYVCRRYPRKGSYNRYRTNSAAISRLSWHLRLHSLAIASSWQKDYNYFYQVENDGCCDCVILCVSIHSVIGVLYYMRISRAQYATSWRIRWQ</sequence>
<dbReference type="AlphaFoldDB" id="A0ABD3NCM8"/>
<protein>
    <submittedName>
        <fullName evidence="1">Uncharacterized protein</fullName>
    </submittedName>
</protein>
<gene>
    <name evidence="1" type="ORF">ACHAW5_001214</name>
</gene>
<accession>A0ABD3NCM8</accession>
<comment type="caution">
    <text evidence="1">The sequence shown here is derived from an EMBL/GenBank/DDBJ whole genome shotgun (WGS) entry which is preliminary data.</text>
</comment>
<keyword evidence="2" id="KW-1185">Reference proteome</keyword>
<organism evidence="1 2">
    <name type="scientific">Stephanodiscus triporus</name>
    <dbReference type="NCBI Taxonomy" id="2934178"/>
    <lineage>
        <taxon>Eukaryota</taxon>
        <taxon>Sar</taxon>
        <taxon>Stramenopiles</taxon>
        <taxon>Ochrophyta</taxon>
        <taxon>Bacillariophyta</taxon>
        <taxon>Coscinodiscophyceae</taxon>
        <taxon>Thalassiosirophycidae</taxon>
        <taxon>Stephanodiscales</taxon>
        <taxon>Stephanodiscaceae</taxon>
        <taxon>Stephanodiscus</taxon>
    </lineage>
</organism>
<reference evidence="1 2" key="1">
    <citation type="submission" date="2024-10" db="EMBL/GenBank/DDBJ databases">
        <title>Updated reference genomes for cyclostephanoid diatoms.</title>
        <authorList>
            <person name="Roberts W.R."/>
            <person name="Alverson A.J."/>
        </authorList>
    </citation>
    <scope>NUCLEOTIDE SEQUENCE [LARGE SCALE GENOMIC DNA]</scope>
    <source>
        <strain evidence="1 2">AJA276-08</strain>
    </source>
</reference>
<dbReference type="EMBL" id="JALLAZ020001629">
    <property type="protein sequence ID" value="KAL3770460.1"/>
    <property type="molecule type" value="Genomic_DNA"/>
</dbReference>